<dbReference type="SUPFAM" id="SSF47203">
    <property type="entry name" value="Acyl-CoA dehydrogenase C-terminal domain-like"/>
    <property type="match status" value="1"/>
</dbReference>
<dbReference type="SUPFAM" id="SSF56645">
    <property type="entry name" value="Acyl-CoA dehydrogenase NM domain-like"/>
    <property type="match status" value="1"/>
</dbReference>
<reference evidence="11" key="1">
    <citation type="submission" date="2016-10" db="EMBL/GenBank/DDBJ databases">
        <authorList>
            <person name="Varghese N."/>
            <person name="Submissions S."/>
        </authorList>
    </citation>
    <scope>NUCLEOTIDE SEQUENCE [LARGE SCALE GENOMIC DNA]</scope>
    <source>
        <strain evidence="11">ATCC 25963</strain>
    </source>
</reference>
<feature type="domain" description="Acyl-CoA dehydrogenase/oxidase N-terminal" evidence="9">
    <location>
        <begin position="9"/>
        <end position="120"/>
    </location>
</feature>
<evidence type="ECO:0000259" key="8">
    <source>
        <dbReference type="Pfam" id="PF02770"/>
    </source>
</evidence>
<dbReference type="GO" id="GO:0050660">
    <property type="term" value="F:flavin adenine dinucleotide binding"/>
    <property type="evidence" value="ECO:0007669"/>
    <property type="project" value="InterPro"/>
</dbReference>
<comment type="similarity">
    <text evidence="2 6">Belongs to the acyl-CoA dehydrogenase family.</text>
</comment>
<proteinExistence type="inferred from homology"/>
<dbReference type="RefSeq" id="WP_096330096.1">
    <property type="nucleotide sequence ID" value="NZ_FOMX01000004.1"/>
</dbReference>
<gene>
    <name evidence="10" type="ORF">SAMN02745121_01335</name>
</gene>
<evidence type="ECO:0000256" key="2">
    <source>
        <dbReference type="ARBA" id="ARBA00009347"/>
    </source>
</evidence>
<feature type="domain" description="Acyl-CoA oxidase/dehydrogenase middle" evidence="8">
    <location>
        <begin position="124"/>
        <end position="218"/>
    </location>
</feature>
<dbReference type="Pfam" id="PF02771">
    <property type="entry name" value="Acyl-CoA_dh_N"/>
    <property type="match status" value="1"/>
</dbReference>
<dbReference type="FunFam" id="1.20.140.10:FF:000001">
    <property type="entry name" value="Acyl-CoA dehydrogenase"/>
    <property type="match status" value="1"/>
</dbReference>
<feature type="domain" description="Acyl-CoA dehydrogenase/oxidase C-terminal" evidence="7">
    <location>
        <begin position="231"/>
        <end position="378"/>
    </location>
</feature>
<keyword evidence="4 6" id="KW-0274">FAD</keyword>
<dbReference type="InterPro" id="IPR009100">
    <property type="entry name" value="AcylCoA_DH/oxidase_NM_dom_sf"/>
</dbReference>
<dbReference type="Pfam" id="PF02770">
    <property type="entry name" value="Acyl-CoA_dh_M"/>
    <property type="match status" value="1"/>
</dbReference>
<evidence type="ECO:0000256" key="4">
    <source>
        <dbReference type="ARBA" id="ARBA00022827"/>
    </source>
</evidence>
<dbReference type="PANTHER" id="PTHR43884:SF12">
    <property type="entry name" value="ISOVALERYL-COA DEHYDROGENASE, MITOCHONDRIAL-RELATED"/>
    <property type="match status" value="1"/>
</dbReference>
<dbReference type="Gene3D" id="1.20.140.10">
    <property type="entry name" value="Butyryl-CoA Dehydrogenase, subunit A, domain 3"/>
    <property type="match status" value="1"/>
</dbReference>
<sequence length="387" mass="43156">MTPRTIFEPDHEIFRAAVRKFFRAEVTPHVDRWRRQGSVDREIFRKAGEHGYLLMWAPEQYGGLGIDDMRYEQIVQEENFRHGDPGLCLTLHSRVVAPYIGEHGTEAQKQRWLPAAVRGEKILAVAMSEPAAGSDLGGMQARAEEHDDHWVLSGSKTYISNGLLADLVVVAARTGRGADRAIGLFVVEEGMAGFRRGRKLDKLGLDAQDTAEMFFDGVVVPKQNVLGDPTQGFRYLTRALAVERLQIAIGAVAHAQVAFDVTLEFVKQRTAFGRPIGTFQDPRFRMARMRAELDAMQSHIDHCVMLASAGALSAEVASGAKMLATELEGRVIDDCLQLHGGAGYMEEYRISRMYRDARVTRIFGGTSEIMAEIIGRRLGLDERRLTR</sequence>
<dbReference type="STRING" id="54.SAMN02745121_01335"/>
<dbReference type="OrthoDB" id="9765339at2"/>
<evidence type="ECO:0000256" key="3">
    <source>
        <dbReference type="ARBA" id="ARBA00022630"/>
    </source>
</evidence>
<dbReference type="Gene3D" id="2.40.110.10">
    <property type="entry name" value="Butyryl-CoA Dehydrogenase, subunit A, domain 2"/>
    <property type="match status" value="1"/>
</dbReference>
<comment type="cofactor">
    <cofactor evidence="1 6">
        <name>FAD</name>
        <dbReference type="ChEBI" id="CHEBI:57692"/>
    </cofactor>
</comment>
<dbReference type="InterPro" id="IPR006089">
    <property type="entry name" value="Acyl-CoA_DH_CS"/>
</dbReference>
<dbReference type="GO" id="GO:0003995">
    <property type="term" value="F:acyl-CoA dehydrogenase activity"/>
    <property type="evidence" value="ECO:0007669"/>
    <property type="project" value="InterPro"/>
</dbReference>
<dbReference type="InterPro" id="IPR006091">
    <property type="entry name" value="Acyl-CoA_Oxase/DH_mid-dom"/>
</dbReference>
<evidence type="ECO:0000313" key="10">
    <source>
        <dbReference type="EMBL" id="SFD74811.1"/>
    </source>
</evidence>
<evidence type="ECO:0000259" key="7">
    <source>
        <dbReference type="Pfam" id="PF00441"/>
    </source>
</evidence>
<dbReference type="InterPro" id="IPR036250">
    <property type="entry name" value="AcylCo_DH-like_C"/>
</dbReference>
<dbReference type="InterPro" id="IPR009075">
    <property type="entry name" value="AcylCo_DH/oxidase_C"/>
</dbReference>
<keyword evidence="5 6" id="KW-0560">Oxidoreductase</keyword>
<evidence type="ECO:0000256" key="6">
    <source>
        <dbReference type="RuleBase" id="RU362125"/>
    </source>
</evidence>
<dbReference type="FunFam" id="2.40.110.10:FF:000002">
    <property type="entry name" value="Acyl-CoA dehydrogenase fadE12"/>
    <property type="match status" value="1"/>
</dbReference>
<dbReference type="EMBL" id="FOMX01000004">
    <property type="protein sequence ID" value="SFD74811.1"/>
    <property type="molecule type" value="Genomic_DNA"/>
</dbReference>
<dbReference type="Gene3D" id="1.10.540.10">
    <property type="entry name" value="Acyl-CoA dehydrogenase/oxidase, N-terminal domain"/>
    <property type="match status" value="1"/>
</dbReference>
<name>A0A1I1UVG9_9BACT</name>
<protein>
    <submittedName>
        <fullName evidence="10">Acyl-CoA dehydrogenase</fullName>
    </submittedName>
</protein>
<evidence type="ECO:0000313" key="11">
    <source>
        <dbReference type="Proteomes" id="UP000199400"/>
    </source>
</evidence>
<keyword evidence="3 6" id="KW-0285">Flavoprotein</keyword>
<organism evidence="10 11">
    <name type="scientific">Nannocystis exedens</name>
    <dbReference type="NCBI Taxonomy" id="54"/>
    <lineage>
        <taxon>Bacteria</taxon>
        <taxon>Pseudomonadati</taxon>
        <taxon>Myxococcota</taxon>
        <taxon>Polyangia</taxon>
        <taxon>Nannocystales</taxon>
        <taxon>Nannocystaceae</taxon>
        <taxon>Nannocystis</taxon>
    </lineage>
</organism>
<dbReference type="PANTHER" id="PTHR43884">
    <property type="entry name" value="ACYL-COA DEHYDROGENASE"/>
    <property type="match status" value="1"/>
</dbReference>
<dbReference type="PROSITE" id="PS00072">
    <property type="entry name" value="ACYL_COA_DH_1"/>
    <property type="match status" value="1"/>
</dbReference>
<dbReference type="AlphaFoldDB" id="A0A1I1UVG9"/>
<evidence type="ECO:0000256" key="1">
    <source>
        <dbReference type="ARBA" id="ARBA00001974"/>
    </source>
</evidence>
<dbReference type="Proteomes" id="UP000199400">
    <property type="component" value="Unassembled WGS sequence"/>
</dbReference>
<dbReference type="Pfam" id="PF00441">
    <property type="entry name" value="Acyl-CoA_dh_1"/>
    <property type="match status" value="1"/>
</dbReference>
<dbReference type="InterPro" id="IPR037069">
    <property type="entry name" value="AcylCoA_DH/ox_N_sf"/>
</dbReference>
<keyword evidence="11" id="KW-1185">Reference proteome</keyword>
<dbReference type="InterPro" id="IPR046373">
    <property type="entry name" value="Acyl-CoA_Oxase/DH_mid-dom_sf"/>
</dbReference>
<dbReference type="InterPro" id="IPR013786">
    <property type="entry name" value="AcylCoA_DH/ox_N"/>
</dbReference>
<dbReference type="PROSITE" id="PS00073">
    <property type="entry name" value="ACYL_COA_DH_2"/>
    <property type="match status" value="1"/>
</dbReference>
<evidence type="ECO:0000259" key="9">
    <source>
        <dbReference type="Pfam" id="PF02771"/>
    </source>
</evidence>
<evidence type="ECO:0000256" key="5">
    <source>
        <dbReference type="ARBA" id="ARBA00023002"/>
    </source>
</evidence>
<accession>A0A1I1UVG9</accession>